<feature type="transmembrane region" description="Helical" evidence="5">
    <location>
        <begin position="161"/>
        <end position="183"/>
    </location>
</feature>
<evidence type="ECO:0000256" key="5">
    <source>
        <dbReference type="SAM" id="Phobius"/>
    </source>
</evidence>
<evidence type="ECO:0000256" key="3">
    <source>
        <dbReference type="ARBA" id="ARBA00022989"/>
    </source>
</evidence>
<evidence type="ECO:0000256" key="2">
    <source>
        <dbReference type="ARBA" id="ARBA00022692"/>
    </source>
</evidence>
<evidence type="ECO:0000256" key="1">
    <source>
        <dbReference type="ARBA" id="ARBA00004141"/>
    </source>
</evidence>
<accession>A0A2P7QWD8</accession>
<dbReference type="OrthoDB" id="7423401at2"/>
<dbReference type="Proteomes" id="UP000241167">
    <property type="component" value="Unassembled WGS sequence"/>
</dbReference>
<evidence type="ECO:0000256" key="4">
    <source>
        <dbReference type="ARBA" id="ARBA00023136"/>
    </source>
</evidence>
<dbReference type="GO" id="GO:0016020">
    <property type="term" value="C:membrane"/>
    <property type="evidence" value="ECO:0007669"/>
    <property type="project" value="UniProtKB-SubCell"/>
</dbReference>
<evidence type="ECO:0000313" key="7">
    <source>
        <dbReference type="EMBL" id="PSJ42276.1"/>
    </source>
</evidence>
<dbReference type="InterPro" id="IPR006977">
    <property type="entry name" value="Yip1_dom"/>
</dbReference>
<proteinExistence type="predicted"/>
<reference evidence="7 8" key="1">
    <citation type="submission" date="2018-03" db="EMBL/GenBank/DDBJ databases">
        <title>The draft genome of Sphingosinicella sp. GL-C-18.</title>
        <authorList>
            <person name="Liu L."/>
            <person name="Li L."/>
            <person name="Liang L."/>
            <person name="Zhang X."/>
            <person name="Wang T."/>
        </authorList>
    </citation>
    <scope>NUCLEOTIDE SEQUENCE [LARGE SCALE GENOMIC DNA]</scope>
    <source>
        <strain evidence="7 8">GL-C-18</strain>
    </source>
</reference>
<sequence>MIARIKRIITTPKEEWPRIDAEPMSTGGILTGWVLPLAAIGPVAGAIGQLVFGITIPLVGTIRPGIVSAVSTAVIGYVLSIVSLFLISLIINALAPSFGGTKNKIQALKVAAFAMTASYVGGIFQIVPMLAMIGLLLSLYSFYLLYLGLPRLMGAPQEKAAGYTIVTIVCTLVLSLVGGMIALSVGGLVGAGPAALADRGSVSGTATVPGLGSVDLGKLEEAAKKAEQGPPPAIAADKLAALLPASVAGWTRSGTESSSAAAGGIGGSQAEARFTSGTDTVTLSVVDMAAMSGLTSMAAAMNVQREETTETGYERVNTVDGRMITESWDNEGKNGRYSVIVGGRFTVEANGNAPDPATLKAMVESVDLARLEALAK</sequence>
<dbReference type="Pfam" id="PF04893">
    <property type="entry name" value="Yip1"/>
    <property type="match status" value="1"/>
</dbReference>
<name>A0A2P7QWD8_9SPHN</name>
<protein>
    <submittedName>
        <fullName evidence="7">YIP1 family protein</fullName>
    </submittedName>
</protein>
<evidence type="ECO:0000313" key="8">
    <source>
        <dbReference type="Proteomes" id="UP000241167"/>
    </source>
</evidence>
<keyword evidence="4 5" id="KW-0472">Membrane</keyword>
<organism evidence="7 8">
    <name type="scientific">Allosphingosinicella deserti</name>
    <dbReference type="NCBI Taxonomy" id="2116704"/>
    <lineage>
        <taxon>Bacteria</taxon>
        <taxon>Pseudomonadati</taxon>
        <taxon>Pseudomonadota</taxon>
        <taxon>Alphaproteobacteria</taxon>
        <taxon>Sphingomonadales</taxon>
        <taxon>Sphingomonadaceae</taxon>
        <taxon>Allosphingosinicella</taxon>
    </lineage>
</organism>
<keyword evidence="8" id="KW-1185">Reference proteome</keyword>
<comment type="caution">
    <text evidence="7">The sequence shown here is derived from an EMBL/GenBank/DDBJ whole genome shotgun (WGS) entry which is preliminary data.</text>
</comment>
<dbReference type="EMBL" id="PXYI01000002">
    <property type="protein sequence ID" value="PSJ42276.1"/>
    <property type="molecule type" value="Genomic_DNA"/>
</dbReference>
<evidence type="ECO:0000259" key="6">
    <source>
        <dbReference type="Pfam" id="PF04893"/>
    </source>
</evidence>
<keyword evidence="2 5" id="KW-0812">Transmembrane</keyword>
<feature type="transmembrane region" description="Helical" evidence="5">
    <location>
        <begin position="107"/>
        <end position="124"/>
    </location>
</feature>
<feature type="transmembrane region" description="Helical" evidence="5">
    <location>
        <begin position="74"/>
        <end position="95"/>
    </location>
</feature>
<keyword evidence="3 5" id="KW-1133">Transmembrane helix</keyword>
<feature type="domain" description="Yip1" evidence="6">
    <location>
        <begin position="7"/>
        <end position="174"/>
    </location>
</feature>
<comment type="subcellular location">
    <subcellularLocation>
        <location evidence="1">Membrane</location>
        <topology evidence="1">Multi-pass membrane protein</topology>
    </subcellularLocation>
</comment>
<feature type="transmembrane region" description="Helical" evidence="5">
    <location>
        <begin position="130"/>
        <end position="149"/>
    </location>
</feature>
<feature type="transmembrane region" description="Helical" evidence="5">
    <location>
        <begin position="33"/>
        <end position="54"/>
    </location>
</feature>
<dbReference type="AlphaFoldDB" id="A0A2P7QWD8"/>
<gene>
    <name evidence="7" type="ORF">C7I55_05760</name>
</gene>